<dbReference type="InterPro" id="IPR027417">
    <property type="entry name" value="P-loop_NTPase"/>
</dbReference>
<dbReference type="Pfam" id="PF12796">
    <property type="entry name" value="Ank_2"/>
    <property type="match status" value="3"/>
</dbReference>
<protein>
    <recommendedName>
        <fullName evidence="4">Nephrocystin 3-like N-terminal domain-containing protein</fullName>
    </recommendedName>
</protein>
<gene>
    <name evidence="5" type="ORF">JI435_047510</name>
</gene>
<dbReference type="SUPFAM" id="SSF48403">
    <property type="entry name" value="Ankyrin repeat"/>
    <property type="match status" value="1"/>
</dbReference>
<organism evidence="5 6">
    <name type="scientific">Phaeosphaeria nodorum (strain SN15 / ATCC MYA-4574 / FGSC 10173)</name>
    <name type="common">Glume blotch fungus</name>
    <name type="synonym">Parastagonospora nodorum</name>
    <dbReference type="NCBI Taxonomy" id="321614"/>
    <lineage>
        <taxon>Eukaryota</taxon>
        <taxon>Fungi</taxon>
        <taxon>Dikarya</taxon>
        <taxon>Ascomycota</taxon>
        <taxon>Pezizomycotina</taxon>
        <taxon>Dothideomycetes</taxon>
        <taxon>Pleosporomycetidae</taxon>
        <taxon>Pleosporales</taxon>
        <taxon>Pleosporineae</taxon>
        <taxon>Phaeosphaeriaceae</taxon>
        <taxon>Parastagonospora</taxon>
    </lineage>
</organism>
<dbReference type="SMART" id="SM00248">
    <property type="entry name" value="ANK"/>
    <property type="match status" value="8"/>
</dbReference>
<evidence type="ECO:0000259" key="4">
    <source>
        <dbReference type="Pfam" id="PF24883"/>
    </source>
</evidence>
<dbReference type="PROSITE" id="PS50297">
    <property type="entry name" value="ANK_REP_REGION"/>
    <property type="match status" value="1"/>
</dbReference>
<feature type="repeat" description="ANK" evidence="3">
    <location>
        <begin position="589"/>
        <end position="614"/>
    </location>
</feature>
<evidence type="ECO:0000313" key="5">
    <source>
        <dbReference type="EMBL" id="QRC98710.1"/>
    </source>
</evidence>
<dbReference type="Gene3D" id="3.40.50.300">
    <property type="entry name" value="P-loop containing nucleotide triphosphate hydrolases"/>
    <property type="match status" value="1"/>
</dbReference>
<evidence type="ECO:0000256" key="1">
    <source>
        <dbReference type="ARBA" id="ARBA00022737"/>
    </source>
</evidence>
<keyword evidence="2 3" id="KW-0040">ANK repeat</keyword>
<dbReference type="OrthoDB" id="194358at2759"/>
<dbReference type="InterPro" id="IPR050663">
    <property type="entry name" value="Ankyrin-SOCS_Box"/>
</dbReference>
<keyword evidence="6" id="KW-1185">Reference proteome</keyword>
<evidence type="ECO:0000256" key="3">
    <source>
        <dbReference type="PROSITE-ProRule" id="PRU00023"/>
    </source>
</evidence>
<dbReference type="VEuPathDB" id="FungiDB:JI435_047510"/>
<dbReference type="InterPro" id="IPR036770">
    <property type="entry name" value="Ankyrin_rpt-contain_sf"/>
</dbReference>
<name>A0A7U2F4S3_PHANO</name>
<dbReference type="PANTHER" id="PTHR24193">
    <property type="entry name" value="ANKYRIN REPEAT PROTEIN"/>
    <property type="match status" value="1"/>
</dbReference>
<proteinExistence type="predicted"/>
<reference evidence="6" key="1">
    <citation type="journal article" date="2021" name="BMC Genomics">
        <title>Chromosome-level genome assembly and manually-curated proteome of model necrotroph Parastagonospora nodorum Sn15 reveals a genome-wide trove of candidate effector homologs, and redundancy of virulence-related functions within an accessory chromosome.</title>
        <authorList>
            <person name="Bertazzoni S."/>
            <person name="Jones D.A.B."/>
            <person name="Phan H.T."/>
            <person name="Tan K.-C."/>
            <person name="Hane J.K."/>
        </authorList>
    </citation>
    <scope>NUCLEOTIDE SEQUENCE [LARGE SCALE GENOMIC DNA]</scope>
    <source>
        <strain evidence="6">SN15 / ATCC MYA-4574 / FGSC 10173)</strain>
    </source>
</reference>
<dbReference type="PROSITE" id="PS50088">
    <property type="entry name" value="ANK_REPEAT"/>
    <property type="match status" value="1"/>
</dbReference>
<dbReference type="PANTHER" id="PTHR24193:SF121">
    <property type="entry name" value="ADA2A-CONTAINING COMPLEX COMPONENT 3, ISOFORM D"/>
    <property type="match status" value="1"/>
</dbReference>
<evidence type="ECO:0000256" key="2">
    <source>
        <dbReference type="ARBA" id="ARBA00023043"/>
    </source>
</evidence>
<dbReference type="EMBL" id="CP069030">
    <property type="protein sequence ID" value="QRC98710.1"/>
    <property type="molecule type" value="Genomic_DNA"/>
</dbReference>
<dbReference type="InterPro" id="IPR002110">
    <property type="entry name" value="Ankyrin_rpt"/>
</dbReference>
<keyword evidence="1" id="KW-0677">Repeat</keyword>
<dbReference type="InterPro" id="IPR056884">
    <property type="entry name" value="NPHP3-like_N"/>
</dbReference>
<dbReference type="Proteomes" id="UP000663193">
    <property type="component" value="Chromosome 8"/>
</dbReference>
<sequence length="847" mass="94262">MREDLLFTLGLDAQAQNELAESSRNRMENLEVVSFYETQTMQGFSDLIVERSSAIMQIPGEMIIALHANHRSMCRFEGPKDGSCSLALDAIEDVVKSILSSKQLATRVNRVLSIESFTETERSCMILLDSIYLVDYKAQLPKPVQGTCSWVLNNPAFLAWKNTTESDLLWVTGEPGSGKTMISVYLTDYLELDSTTLVKPQVFFFFCDDKIQLQRDPKSILRGIIWQIVRLHRDLIKYVKHRFDQEGPSLASSFSALWELFLKVVSESTSGSVRIIVDALDEGSWMNTEQANYEIIVGPFIRIKDADQISDDYAKVSLIHQSAKEYLTDFSIRSLDETVQSLAVPEIDAALSMAQSCMQYLLLQDFNSDIFTPESRPGSSEPGTTSAEASLLTDTDTKGAIQLFGPEDDFGLCDSFKETKDIEEEQITSIAQKHALFDYAATHWAEHYAMCESVAPKATLDAARQLTSRSCVMNNWFRYYWAKHNFEYSFPDEFQPIEIAAFFNLTALLTEHLQHECHGEGTMARALFWAARMSSVGSIKLLIRHGADPNSAAIDQQTPLTVSAQYGHLEVVNMLLNDLNTTVTLGGKSGRTALSFAAGNGHVDVVESLLNHGAYEPDDQDYTSWTPFFWAVQGDHADIVRLFLKLKDSPLDINQVDKSGCSALSWAAGEGSRKAMNVIIRESVSVLDVNLKNKEGRSPLLWAVVNKQREAANDLLRIQHVDKATKDNNLQNTISWASQTGDTKVLDLLIQNKCGGEDDVDIDGWTPLLWALFNQSPASYGYLHVVKLLVTWKADLHVKDEGGLTAADFARLGGYTEIYEFLEKIGSQAGSKAESQSEAPGSGKGHV</sequence>
<dbReference type="AlphaFoldDB" id="A0A7U2F4S3"/>
<dbReference type="Pfam" id="PF24883">
    <property type="entry name" value="NPHP3_N"/>
    <property type="match status" value="1"/>
</dbReference>
<accession>A0A7U2F4S3</accession>
<dbReference type="Gene3D" id="1.25.40.20">
    <property type="entry name" value="Ankyrin repeat-containing domain"/>
    <property type="match status" value="1"/>
</dbReference>
<evidence type="ECO:0000313" key="6">
    <source>
        <dbReference type="Proteomes" id="UP000663193"/>
    </source>
</evidence>
<feature type="domain" description="Nephrocystin 3-like N-terminal" evidence="4">
    <location>
        <begin position="146"/>
        <end position="283"/>
    </location>
</feature>